<evidence type="ECO:0008006" key="4">
    <source>
        <dbReference type="Google" id="ProtNLM"/>
    </source>
</evidence>
<dbReference type="Proteomes" id="UP001429564">
    <property type="component" value="Unassembled WGS sequence"/>
</dbReference>
<reference evidence="2 3" key="1">
    <citation type="submission" date="2018-05" db="EMBL/GenBank/DDBJ databases">
        <authorList>
            <person name="Zhang Y.-J."/>
        </authorList>
    </citation>
    <scope>NUCLEOTIDE SEQUENCE [LARGE SCALE GENOMIC DNA]</scope>
    <source>
        <strain evidence="2 3">CY04</strain>
    </source>
</reference>
<protein>
    <recommendedName>
        <fullName evidence="4">DUF3035 domain-containing protein</fullName>
    </recommendedName>
</protein>
<name>A0ABX0W4S3_9RHOB</name>
<keyword evidence="1" id="KW-0732">Signal</keyword>
<evidence type="ECO:0000313" key="3">
    <source>
        <dbReference type="Proteomes" id="UP001429564"/>
    </source>
</evidence>
<sequence>MRRSLSLTTCACVLTLMATACTRVPELEDQLTPDLKSADYPDLIPLEQALAPLPLPETQSAELEQQLLSRSASLQQRARALQSISN</sequence>
<dbReference type="EMBL" id="QHLQ01000001">
    <property type="protein sequence ID" value="NIZ59637.1"/>
    <property type="molecule type" value="Genomic_DNA"/>
</dbReference>
<organism evidence="2 3">
    <name type="scientific">Parasedimentitalea denitrificans</name>
    <dbReference type="NCBI Taxonomy" id="2211118"/>
    <lineage>
        <taxon>Bacteria</taxon>
        <taxon>Pseudomonadati</taxon>
        <taxon>Pseudomonadota</taxon>
        <taxon>Alphaproteobacteria</taxon>
        <taxon>Rhodobacterales</taxon>
        <taxon>Paracoccaceae</taxon>
        <taxon>Parasedimentitalea</taxon>
    </lineage>
</organism>
<dbReference type="PROSITE" id="PS51257">
    <property type="entry name" value="PROKAR_LIPOPROTEIN"/>
    <property type="match status" value="1"/>
</dbReference>
<gene>
    <name evidence="2" type="ORF">DL239_01460</name>
</gene>
<dbReference type="RefSeq" id="WP_167681500.1">
    <property type="nucleotide sequence ID" value="NZ_QHLQ01000001.1"/>
</dbReference>
<feature type="signal peptide" evidence="1">
    <location>
        <begin position="1"/>
        <end position="20"/>
    </location>
</feature>
<accession>A0ABX0W4S3</accession>
<evidence type="ECO:0000256" key="1">
    <source>
        <dbReference type="SAM" id="SignalP"/>
    </source>
</evidence>
<comment type="caution">
    <text evidence="2">The sequence shown here is derived from an EMBL/GenBank/DDBJ whole genome shotgun (WGS) entry which is preliminary data.</text>
</comment>
<keyword evidence="3" id="KW-1185">Reference proteome</keyword>
<proteinExistence type="predicted"/>
<evidence type="ECO:0000313" key="2">
    <source>
        <dbReference type="EMBL" id="NIZ59637.1"/>
    </source>
</evidence>
<feature type="chain" id="PRO_5045814180" description="DUF3035 domain-containing protein" evidence="1">
    <location>
        <begin position="21"/>
        <end position="86"/>
    </location>
</feature>